<evidence type="ECO:0000256" key="1">
    <source>
        <dbReference type="ARBA" id="ARBA00005594"/>
    </source>
</evidence>
<name>A0A1F8BGW4_9BACT</name>
<dbReference type="InterPro" id="IPR050203">
    <property type="entry name" value="Trp-tRNA_synthetase"/>
</dbReference>
<evidence type="ECO:0000256" key="9">
    <source>
        <dbReference type="NCBIfam" id="TIGR00233"/>
    </source>
</evidence>
<keyword evidence="6 10" id="KW-0648">Protein biosynthesis</keyword>
<reference evidence="11 12" key="1">
    <citation type="journal article" date="2016" name="Nat. Commun.">
        <title>Thousands of microbial genomes shed light on interconnected biogeochemical processes in an aquifer system.</title>
        <authorList>
            <person name="Anantharaman K."/>
            <person name="Brown C.T."/>
            <person name="Hug L.A."/>
            <person name="Sharon I."/>
            <person name="Castelle C.J."/>
            <person name="Probst A.J."/>
            <person name="Thomas B.C."/>
            <person name="Singh A."/>
            <person name="Wilkins M.J."/>
            <person name="Karaoz U."/>
            <person name="Brodie E.L."/>
            <person name="Williams K.H."/>
            <person name="Hubbard S.S."/>
            <person name="Banfield J.F."/>
        </authorList>
    </citation>
    <scope>NUCLEOTIDE SEQUENCE [LARGE SCALE GENOMIC DNA]</scope>
</reference>
<keyword evidence="7 10" id="KW-0030">Aminoacyl-tRNA synthetase</keyword>
<dbReference type="GO" id="GO:0005524">
    <property type="term" value="F:ATP binding"/>
    <property type="evidence" value="ECO:0007669"/>
    <property type="project" value="UniProtKB-KW"/>
</dbReference>
<comment type="catalytic activity">
    <reaction evidence="8">
        <text>tRNA(Trp) + L-tryptophan + ATP = L-tryptophyl-tRNA(Trp) + AMP + diphosphate + H(+)</text>
        <dbReference type="Rhea" id="RHEA:24080"/>
        <dbReference type="Rhea" id="RHEA-COMP:9671"/>
        <dbReference type="Rhea" id="RHEA-COMP:9705"/>
        <dbReference type="ChEBI" id="CHEBI:15378"/>
        <dbReference type="ChEBI" id="CHEBI:30616"/>
        <dbReference type="ChEBI" id="CHEBI:33019"/>
        <dbReference type="ChEBI" id="CHEBI:57912"/>
        <dbReference type="ChEBI" id="CHEBI:78442"/>
        <dbReference type="ChEBI" id="CHEBI:78535"/>
        <dbReference type="ChEBI" id="CHEBI:456215"/>
        <dbReference type="EC" id="6.1.1.2"/>
    </reaction>
</comment>
<dbReference type="Gene3D" id="3.40.50.620">
    <property type="entry name" value="HUPs"/>
    <property type="match status" value="1"/>
</dbReference>
<evidence type="ECO:0000256" key="8">
    <source>
        <dbReference type="ARBA" id="ARBA00049929"/>
    </source>
</evidence>
<evidence type="ECO:0000313" key="12">
    <source>
        <dbReference type="Proteomes" id="UP000177082"/>
    </source>
</evidence>
<comment type="similarity">
    <text evidence="1 10">Belongs to the class-I aminoacyl-tRNA synthetase family.</text>
</comment>
<dbReference type="InterPro" id="IPR002305">
    <property type="entry name" value="aa-tRNA-synth_Ic"/>
</dbReference>
<dbReference type="PRINTS" id="PR01039">
    <property type="entry name" value="TRNASYNTHTRP"/>
</dbReference>
<evidence type="ECO:0000256" key="5">
    <source>
        <dbReference type="ARBA" id="ARBA00022840"/>
    </source>
</evidence>
<accession>A0A1F8BGW4</accession>
<evidence type="ECO:0000256" key="7">
    <source>
        <dbReference type="ARBA" id="ARBA00023146"/>
    </source>
</evidence>
<proteinExistence type="inferred from homology"/>
<sequence>MIKKRILTGDTPTGKLHIGHYLGTLENRVKLQHTFDTYIILANIHAYANYYQKSEKINEDVYNVFLDNLAVGIDPKIATIFLESGIPELYELYGIFLTMVKHSRVIRNPSVKEEILYKKLDPSVGFIVYPILQAADILGFNADLVPVGEDQLPVIEQTREIAKDFNQAFGETFVVPEAKVGRVARLVGTDGKLKMSKSGGNAILLSDDEKALRQKVMSIYTDPDRIHKTDAGKVEGNPVFIYHDAFNPNKVEVEDLKSRYKVGKVGDIEVKEKLFIALNDFLTPIRERRRYYEKRPEEAKEILIEGTKRARKVVVEVVERVREKTGINKLIK</sequence>
<dbReference type="Gene3D" id="1.10.240.10">
    <property type="entry name" value="Tyrosyl-Transfer RNA Synthetase"/>
    <property type="match status" value="1"/>
</dbReference>
<evidence type="ECO:0000256" key="3">
    <source>
        <dbReference type="ARBA" id="ARBA00022598"/>
    </source>
</evidence>
<dbReference type="PANTHER" id="PTHR43766">
    <property type="entry name" value="TRYPTOPHAN--TRNA LIGASE, MITOCHONDRIAL"/>
    <property type="match status" value="1"/>
</dbReference>
<dbReference type="AlphaFoldDB" id="A0A1F8BGW4"/>
<dbReference type="EMBL" id="MGHF01000018">
    <property type="protein sequence ID" value="OGM63296.1"/>
    <property type="molecule type" value="Genomic_DNA"/>
</dbReference>
<keyword evidence="4 10" id="KW-0547">Nucleotide-binding</keyword>
<evidence type="ECO:0000256" key="6">
    <source>
        <dbReference type="ARBA" id="ARBA00022917"/>
    </source>
</evidence>
<dbReference type="GO" id="GO:0004830">
    <property type="term" value="F:tryptophan-tRNA ligase activity"/>
    <property type="evidence" value="ECO:0007669"/>
    <property type="project" value="UniProtKB-UniRule"/>
</dbReference>
<keyword evidence="3 10" id="KW-0436">Ligase</keyword>
<organism evidence="11 12">
    <name type="scientific">Candidatus Woesebacteria bacterium RIFCSPLOWO2_01_FULL_39_21</name>
    <dbReference type="NCBI Taxonomy" id="1802519"/>
    <lineage>
        <taxon>Bacteria</taxon>
        <taxon>Candidatus Woeseibacteriota</taxon>
    </lineage>
</organism>
<dbReference type="Proteomes" id="UP000177082">
    <property type="component" value="Unassembled WGS sequence"/>
</dbReference>
<gene>
    <name evidence="11" type="ORF">A2961_01965</name>
</gene>
<evidence type="ECO:0000256" key="4">
    <source>
        <dbReference type="ARBA" id="ARBA00022741"/>
    </source>
</evidence>
<dbReference type="SUPFAM" id="SSF52374">
    <property type="entry name" value="Nucleotidylyl transferase"/>
    <property type="match status" value="1"/>
</dbReference>
<protein>
    <recommendedName>
        <fullName evidence="2 9">Tryptophan--tRNA ligase</fullName>
        <ecNumber evidence="2 9">6.1.1.2</ecNumber>
    </recommendedName>
</protein>
<dbReference type="GO" id="GO:0005829">
    <property type="term" value="C:cytosol"/>
    <property type="evidence" value="ECO:0007669"/>
    <property type="project" value="TreeGrafter"/>
</dbReference>
<dbReference type="PANTHER" id="PTHR43766:SF1">
    <property type="entry name" value="TRYPTOPHAN--TRNA LIGASE, MITOCHONDRIAL"/>
    <property type="match status" value="1"/>
</dbReference>
<dbReference type="PROSITE" id="PS00178">
    <property type="entry name" value="AA_TRNA_LIGASE_I"/>
    <property type="match status" value="1"/>
</dbReference>
<evidence type="ECO:0000256" key="2">
    <source>
        <dbReference type="ARBA" id="ARBA00013161"/>
    </source>
</evidence>
<dbReference type="InterPro" id="IPR002306">
    <property type="entry name" value="Trp-tRNA-ligase"/>
</dbReference>
<dbReference type="CDD" id="cd00806">
    <property type="entry name" value="TrpRS_core"/>
    <property type="match status" value="1"/>
</dbReference>
<dbReference type="InterPro" id="IPR001412">
    <property type="entry name" value="aa-tRNA-synth_I_CS"/>
</dbReference>
<dbReference type="STRING" id="1802519.A2961_01965"/>
<evidence type="ECO:0000256" key="10">
    <source>
        <dbReference type="RuleBase" id="RU363036"/>
    </source>
</evidence>
<dbReference type="FunFam" id="1.10.240.10:FF:000005">
    <property type="entry name" value="Tryptophan--tRNA ligase"/>
    <property type="match status" value="1"/>
</dbReference>
<comment type="caution">
    <text evidence="11">The sequence shown here is derived from an EMBL/GenBank/DDBJ whole genome shotgun (WGS) entry which is preliminary data.</text>
</comment>
<dbReference type="InterPro" id="IPR014729">
    <property type="entry name" value="Rossmann-like_a/b/a_fold"/>
</dbReference>
<dbReference type="EC" id="6.1.1.2" evidence="2 9"/>
<keyword evidence="5 10" id="KW-0067">ATP-binding</keyword>
<dbReference type="Pfam" id="PF00579">
    <property type="entry name" value="tRNA-synt_1b"/>
    <property type="match status" value="1"/>
</dbReference>
<dbReference type="GO" id="GO:0006436">
    <property type="term" value="P:tryptophanyl-tRNA aminoacylation"/>
    <property type="evidence" value="ECO:0007669"/>
    <property type="project" value="UniProtKB-UniRule"/>
</dbReference>
<dbReference type="NCBIfam" id="TIGR00233">
    <property type="entry name" value="trpS"/>
    <property type="match status" value="1"/>
</dbReference>
<evidence type="ECO:0000313" key="11">
    <source>
        <dbReference type="EMBL" id="OGM63296.1"/>
    </source>
</evidence>